<dbReference type="InterPro" id="IPR050565">
    <property type="entry name" value="LYPA1-2/EST-like"/>
</dbReference>
<gene>
    <name evidence="4" type="ORF">ACFPPD_01705</name>
</gene>
<name>A0ABW0LND7_9BACL</name>
<dbReference type="InterPro" id="IPR003140">
    <property type="entry name" value="PLipase/COase/thioEstase"/>
</dbReference>
<evidence type="ECO:0000256" key="2">
    <source>
        <dbReference type="ARBA" id="ARBA00022801"/>
    </source>
</evidence>
<comment type="similarity">
    <text evidence="1">Belongs to the AB hydrolase superfamily. AB hydrolase 2 family.</text>
</comment>
<accession>A0ABW0LND7</accession>
<dbReference type="SUPFAM" id="SSF53474">
    <property type="entry name" value="alpha/beta-Hydrolases"/>
    <property type="match status" value="1"/>
</dbReference>
<protein>
    <submittedName>
        <fullName evidence="4">Alpha/beta hydrolase</fullName>
    </submittedName>
</protein>
<keyword evidence="5" id="KW-1185">Reference proteome</keyword>
<reference evidence="5" key="1">
    <citation type="journal article" date="2019" name="Int. J. Syst. Evol. Microbiol.">
        <title>The Global Catalogue of Microorganisms (GCM) 10K type strain sequencing project: providing services to taxonomists for standard genome sequencing and annotation.</title>
        <authorList>
            <consortium name="The Broad Institute Genomics Platform"/>
            <consortium name="The Broad Institute Genome Sequencing Center for Infectious Disease"/>
            <person name="Wu L."/>
            <person name="Ma J."/>
        </authorList>
    </citation>
    <scope>NUCLEOTIDE SEQUENCE [LARGE SCALE GENOMIC DNA]</scope>
    <source>
        <strain evidence="5">CCUG 57113</strain>
    </source>
</reference>
<proteinExistence type="inferred from homology"/>
<dbReference type="Pfam" id="PF02230">
    <property type="entry name" value="Abhydrolase_2"/>
    <property type="match status" value="1"/>
</dbReference>
<dbReference type="InterPro" id="IPR029058">
    <property type="entry name" value="AB_hydrolase_fold"/>
</dbReference>
<keyword evidence="2 4" id="KW-0378">Hydrolase</keyword>
<dbReference type="EMBL" id="JBHSMH010000004">
    <property type="protein sequence ID" value="MFC5467414.1"/>
    <property type="molecule type" value="Genomic_DNA"/>
</dbReference>
<feature type="domain" description="Phospholipase/carboxylesterase/thioesterase" evidence="3">
    <location>
        <begin position="23"/>
        <end position="201"/>
    </location>
</feature>
<evidence type="ECO:0000313" key="4">
    <source>
        <dbReference type="EMBL" id="MFC5467414.1"/>
    </source>
</evidence>
<dbReference type="Gene3D" id="3.40.50.1820">
    <property type="entry name" value="alpha/beta hydrolase"/>
    <property type="match status" value="1"/>
</dbReference>
<dbReference type="RefSeq" id="WP_209747262.1">
    <property type="nucleotide sequence ID" value="NZ_JBHSMH010000004.1"/>
</dbReference>
<evidence type="ECO:0000313" key="5">
    <source>
        <dbReference type="Proteomes" id="UP001596105"/>
    </source>
</evidence>
<dbReference type="PANTHER" id="PTHR10655">
    <property type="entry name" value="LYSOPHOSPHOLIPASE-RELATED"/>
    <property type="match status" value="1"/>
</dbReference>
<dbReference type="PANTHER" id="PTHR10655:SF17">
    <property type="entry name" value="LYSOPHOSPHOLIPASE-LIKE PROTEIN 1"/>
    <property type="match status" value="1"/>
</dbReference>
<dbReference type="Proteomes" id="UP001596105">
    <property type="component" value="Unassembled WGS sequence"/>
</dbReference>
<evidence type="ECO:0000259" key="3">
    <source>
        <dbReference type="Pfam" id="PF02230"/>
    </source>
</evidence>
<organism evidence="4 5">
    <name type="scientific">Cohnella suwonensis</name>
    <dbReference type="NCBI Taxonomy" id="696072"/>
    <lineage>
        <taxon>Bacteria</taxon>
        <taxon>Bacillati</taxon>
        <taxon>Bacillota</taxon>
        <taxon>Bacilli</taxon>
        <taxon>Bacillales</taxon>
        <taxon>Paenibacillaceae</taxon>
        <taxon>Cohnella</taxon>
    </lineage>
</organism>
<comment type="caution">
    <text evidence="4">The sequence shown here is derived from an EMBL/GenBank/DDBJ whole genome shotgun (WGS) entry which is preliminary data.</text>
</comment>
<sequence>MTPTYAYDIRLPDKMEPGKLYPTIFTLHGKGSNERNMANLTEPLENDFILVHVRGDLILGSGYQYYELKGLGNPVRESFDRAANLLTAFIEDAIARHPIDPARVYLLGFSQGAILSMTLALTLGSRLKGIVALNGYVPDFVKTEYVLRDTSDVSVFISHGERDSIFPVRIGHDNAAYFGTRTDKLTYKLYPTDHGVSEQNQSDFVDWLRRDSHAE</sequence>
<evidence type="ECO:0000256" key="1">
    <source>
        <dbReference type="ARBA" id="ARBA00006499"/>
    </source>
</evidence>
<dbReference type="GO" id="GO:0016787">
    <property type="term" value="F:hydrolase activity"/>
    <property type="evidence" value="ECO:0007669"/>
    <property type="project" value="UniProtKB-KW"/>
</dbReference>